<dbReference type="PROSITE" id="PS50082">
    <property type="entry name" value="WD_REPEATS_2"/>
    <property type="match status" value="2"/>
</dbReference>
<evidence type="ECO:0000313" key="4">
    <source>
        <dbReference type="EnsemblMetazoa" id="XP_022659450"/>
    </source>
</evidence>
<feature type="repeat" description="WD" evidence="3">
    <location>
        <begin position="115"/>
        <end position="156"/>
    </location>
</feature>
<protein>
    <submittedName>
        <fullName evidence="4">Uncharacterized protein</fullName>
    </submittedName>
</protein>
<dbReference type="AlphaFoldDB" id="A0A7M7JZE4"/>
<feature type="repeat" description="WD" evidence="3">
    <location>
        <begin position="247"/>
        <end position="286"/>
    </location>
</feature>
<dbReference type="PROSITE" id="PS50294">
    <property type="entry name" value="WD_REPEATS_REGION"/>
    <property type="match status" value="1"/>
</dbReference>
<dbReference type="GO" id="GO:0006364">
    <property type="term" value="P:rRNA processing"/>
    <property type="evidence" value="ECO:0007669"/>
    <property type="project" value="TreeGrafter"/>
</dbReference>
<dbReference type="EnsemblMetazoa" id="XM_022803715">
    <property type="protein sequence ID" value="XP_022659450"/>
    <property type="gene ID" value="LOC111249619"/>
</dbReference>
<dbReference type="EnsemblMetazoa" id="XM_022803706">
    <property type="protein sequence ID" value="XP_022659441"/>
    <property type="gene ID" value="LOC111249619"/>
</dbReference>
<dbReference type="KEGG" id="vde:111249619"/>
<organism evidence="4 5">
    <name type="scientific">Varroa destructor</name>
    <name type="common">Honeybee mite</name>
    <dbReference type="NCBI Taxonomy" id="109461"/>
    <lineage>
        <taxon>Eukaryota</taxon>
        <taxon>Metazoa</taxon>
        <taxon>Ecdysozoa</taxon>
        <taxon>Arthropoda</taxon>
        <taxon>Chelicerata</taxon>
        <taxon>Arachnida</taxon>
        <taxon>Acari</taxon>
        <taxon>Parasitiformes</taxon>
        <taxon>Mesostigmata</taxon>
        <taxon>Gamasina</taxon>
        <taxon>Dermanyssoidea</taxon>
        <taxon>Varroidae</taxon>
        <taxon>Varroa</taxon>
    </lineage>
</organism>
<evidence type="ECO:0000256" key="3">
    <source>
        <dbReference type="PROSITE-ProRule" id="PRU00221"/>
    </source>
</evidence>
<dbReference type="Pfam" id="PF00400">
    <property type="entry name" value="WD40"/>
    <property type="match status" value="2"/>
</dbReference>
<proteinExistence type="predicted"/>
<dbReference type="GO" id="GO:0006261">
    <property type="term" value="P:DNA-templated DNA replication"/>
    <property type="evidence" value="ECO:0007669"/>
    <property type="project" value="TreeGrafter"/>
</dbReference>
<dbReference type="SUPFAM" id="SSF50978">
    <property type="entry name" value="WD40 repeat-like"/>
    <property type="match status" value="1"/>
</dbReference>
<dbReference type="InterPro" id="IPR015943">
    <property type="entry name" value="WD40/YVTN_repeat-like_dom_sf"/>
</dbReference>
<evidence type="ECO:0000256" key="2">
    <source>
        <dbReference type="ARBA" id="ARBA00022737"/>
    </source>
</evidence>
<evidence type="ECO:0000256" key="1">
    <source>
        <dbReference type="ARBA" id="ARBA00022574"/>
    </source>
</evidence>
<dbReference type="RefSeq" id="XP_022659441.1">
    <property type="nucleotide sequence ID" value="XM_022803706.1"/>
</dbReference>
<dbReference type="InterPro" id="IPR045227">
    <property type="entry name" value="WDR18/Ipi3/RID3"/>
</dbReference>
<dbReference type="InterPro" id="IPR036322">
    <property type="entry name" value="WD40_repeat_dom_sf"/>
</dbReference>
<dbReference type="PANTHER" id="PTHR18763">
    <property type="entry name" value="WD-REPEAT PROTEIN 18"/>
    <property type="match status" value="1"/>
</dbReference>
<dbReference type="PANTHER" id="PTHR18763:SF0">
    <property type="entry name" value="WD REPEAT-CONTAINING PROTEIN 18"/>
    <property type="match status" value="1"/>
</dbReference>
<name>A0A7M7JZE4_VARDE</name>
<dbReference type="InParanoid" id="A0A7M7JZE4"/>
<dbReference type="EnsemblMetazoa" id="XM_022803698">
    <property type="protein sequence ID" value="XP_022659433"/>
    <property type="gene ID" value="LOC111249619"/>
</dbReference>
<dbReference type="InterPro" id="IPR001680">
    <property type="entry name" value="WD40_rpt"/>
</dbReference>
<dbReference type="FunCoup" id="A0A7M7JZE4">
    <property type="interactions" value="1195"/>
</dbReference>
<accession>A0A7M7JZE4</accession>
<dbReference type="RefSeq" id="XP_022659433.1">
    <property type="nucleotide sequence ID" value="XM_022803698.1"/>
</dbReference>
<evidence type="ECO:0000313" key="5">
    <source>
        <dbReference type="Proteomes" id="UP000594260"/>
    </source>
</evidence>
<dbReference type="GeneID" id="111249619"/>
<keyword evidence="1 3" id="KW-0853">WD repeat</keyword>
<dbReference type="SMART" id="SM00320">
    <property type="entry name" value="WD40"/>
    <property type="match status" value="4"/>
</dbReference>
<dbReference type="PROSITE" id="PS00678">
    <property type="entry name" value="WD_REPEATS_1"/>
    <property type="match status" value="1"/>
</dbReference>
<dbReference type="InterPro" id="IPR019775">
    <property type="entry name" value="WD40_repeat_CS"/>
</dbReference>
<keyword evidence="2" id="KW-0677">Repeat</keyword>
<dbReference type="RefSeq" id="XP_022659450.1">
    <property type="nucleotide sequence ID" value="XM_022803715.1"/>
</dbReference>
<reference evidence="4" key="1">
    <citation type="submission" date="2021-01" db="UniProtKB">
        <authorList>
            <consortium name="EnsemblMetazoa"/>
        </authorList>
    </citation>
    <scope>IDENTIFICATION</scope>
</reference>
<keyword evidence="5" id="KW-1185">Reference proteome</keyword>
<dbReference type="GO" id="GO:0005656">
    <property type="term" value="C:nuclear pre-replicative complex"/>
    <property type="evidence" value="ECO:0007669"/>
    <property type="project" value="TreeGrafter"/>
</dbReference>
<sequence>MAVREVAFTCDGAGNYNVRVWDLQSGSPLATYSGGASQPRTLSFVKGDYIMSAQRDKPAFSLWSFRQYNQVNRKFAAPGKVRTMDISASGEFCVAGIDQELFIWDVQGGTLLGILQGHYQLVSVVKFTEDDRHIVSGSLDSGICVWNVNDLERLADGEPVQPITVLKDHTQAITDISVRGSLIASVSTSGMLAIHNLRSSGWLDLKKNFSVPAESVTLSKLLDAVFVGFRDGKIVRMSLRDGEELEFTGHSGPVRSLSCWAHLLLSGSDDCTARLWDATHGHLDQTLRHDGPVTNCKIALLPANALARETNRSKALLPVKNFQRTVSFAEVFHEPEYQQVPSEWNEISSTVPAQEVIAAQAAPLSNEERTSLANLAAANCDIVSVLYNIL</sequence>
<dbReference type="Gene3D" id="2.130.10.10">
    <property type="entry name" value="YVTN repeat-like/Quinoprotein amine dehydrogenase"/>
    <property type="match status" value="2"/>
</dbReference>
<dbReference type="GO" id="GO:0120330">
    <property type="term" value="C:rixosome complex"/>
    <property type="evidence" value="ECO:0007669"/>
    <property type="project" value="TreeGrafter"/>
</dbReference>
<dbReference type="OMA" id="RYKGGGC"/>
<dbReference type="Proteomes" id="UP000594260">
    <property type="component" value="Unplaced"/>
</dbReference>